<name>A0A3P7LJN7_STRVU</name>
<reference evidence="1 2" key="1">
    <citation type="submission" date="2018-11" db="EMBL/GenBank/DDBJ databases">
        <authorList>
            <consortium name="Pathogen Informatics"/>
        </authorList>
    </citation>
    <scope>NUCLEOTIDE SEQUENCE [LARGE SCALE GENOMIC DNA]</scope>
</reference>
<dbReference type="EMBL" id="UYYB01104954">
    <property type="protein sequence ID" value="VDM79382.1"/>
    <property type="molecule type" value="Genomic_DNA"/>
</dbReference>
<protein>
    <submittedName>
        <fullName evidence="1">Uncharacterized protein</fullName>
    </submittedName>
</protein>
<dbReference type="PANTHER" id="PTHR22774:SF11">
    <property type="entry name" value="CHOREIN N-TERMINAL DOMAIN-CONTAINING PROTEIN"/>
    <property type="match status" value="1"/>
</dbReference>
<dbReference type="PANTHER" id="PTHR22774">
    <property type="entry name" value="CHOREIN N-TERMINAL DOMAIN-CONTAINING PROTEIN"/>
    <property type="match status" value="1"/>
</dbReference>
<dbReference type="InterPro" id="IPR026728">
    <property type="entry name" value="BLTP3A/B"/>
</dbReference>
<gene>
    <name evidence="1" type="ORF">SVUK_LOCUS14380</name>
</gene>
<evidence type="ECO:0000313" key="2">
    <source>
        <dbReference type="Proteomes" id="UP000270094"/>
    </source>
</evidence>
<organism evidence="1 2">
    <name type="scientific">Strongylus vulgaris</name>
    <name type="common">Blood worm</name>
    <dbReference type="NCBI Taxonomy" id="40348"/>
    <lineage>
        <taxon>Eukaryota</taxon>
        <taxon>Metazoa</taxon>
        <taxon>Ecdysozoa</taxon>
        <taxon>Nematoda</taxon>
        <taxon>Chromadorea</taxon>
        <taxon>Rhabditida</taxon>
        <taxon>Rhabditina</taxon>
        <taxon>Rhabditomorpha</taxon>
        <taxon>Strongyloidea</taxon>
        <taxon>Strongylidae</taxon>
        <taxon>Strongylus</taxon>
    </lineage>
</organism>
<feature type="non-terminal residue" evidence="1">
    <location>
        <position position="142"/>
    </location>
</feature>
<dbReference type="Pfam" id="PF24917">
    <property type="entry name" value="BLTP3A_B"/>
    <property type="match status" value="1"/>
</dbReference>
<keyword evidence="2" id="KW-1185">Reference proteome</keyword>
<sequence length="142" mass="16582">MCLPLILVRNMFARNLKPEQISLDVLKGKSKLEFIELNEEVLTYVLELPPWLRIKRAYCIGVTVSVPWTKLKSCPVEIVSFLSCFFHLYFFIDEINVEVVLTNESPHKNQDRPVRLFIDEINVEVVLTSESPHKNQDRPVRL</sequence>
<evidence type="ECO:0000313" key="1">
    <source>
        <dbReference type="EMBL" id="VDM79382.1"/>
    </source>
</evidence>
<accession>A0A3P7LJN7</accession>
<proteinExistence type="predicted"/>
<dbReference type="OrthoDB" id="43807at2759"/>
<dbReference type="Proteomes" id="UP000270094">
    <property type="component" value="Unassembled WGS sequence"/>
</dbReference>
<dbReference type="AlphaFoldDB" id="A0A3P7LJN7"/>